<evidence type="ECO:0000313" key="2">
    <source>
        <dbReference type="EMBL" id="KNE91204.1"/>
    </source>
</evidence>
<gene>
    <name evidence="2" type="ORF">PSTG_15368</name>
</gene>
<feature type="signal peptide" evidence="1">
    <location>
        <begin position="1"/>
        <end position="20"/>
    </location>
</feature>
<protein>
    <submittedName>
        <fullName evidence="2">Uncharacterized protein</fullName>
    </submittedName>
</protein>
<accession>A0A0L0UWS5</accession>
<dbReference type="AlphaFoldDB" id="A0A0L0UWS5"/>
<dbReference type="EMBL" id="AJIL01000215">
    <property type="protein sequence ID" value="KNE91204.1"/>
    <property type="molecule type" value="Genomic_DNA"/>
</dbReference>
<evidence type="ECO:0000256" key="1">
    <source>
        <dbReference type="SAM" id="SignalP"/>
    </source>
</evidence>
<reference evidence="3" key="1">
    <citation type="submission" date="2014-03" db="EMBL/GenBank/DDBJ databases">
        <title>The Genome Sequence of Puccinia striiformis f. sp. tritici PST-78.</title>
        <authorList>
            <consortium name="The Broad Institute Genome Sequencing Platform"/>
            <person name="Cuomo C."/>
            <person name="Hulbert S."/>
            <person name="Chen X."/>
            <person name="Walker B."/>
            <person name="Young S.K."/>
            <person name="Zeng Q."/>
            <person name="Gargeya S."/>
            <person name="Fitzgerald M."/>
            <person name="Haas B."/>
            <person name="Abouelleil A."/>
            <person name="Alvarado L."/>
            <person name="Arachchi H.M."/>
            <person name="Berlin A.M."/>
            <person name="Chapman S.B."/>
            <person name="Goldberg J."/>
            <person name="Griggs A."/>
            <person name="Gujja S."/>
            <person name="Hansen M."/>
            <person name="Howarth C."/>
            <person name="Imamovic A."/>
            <person name="Larimer J."/>
            <person name="McCowan C."/>
            <person name="Montmayeur A."/>
            <person name="Murphy C."/>
            <person name="Neiman D."/>
            <person name="Pearson M."/>
            <person name="Priest M."/>
            <person name="Roberts A."/>
            <person name="Saif S."/>
            <person name="Shea T."/>
            <person name="Sisk P."/>
            <person name="Sykes S."/>
            <person name="Wortman J."/>
            <person name="Nusbaum C."/>
            <person name="Birren B."/>
        </authorList>
    </citation>
    <scope>NUCLEOTIDE SEQUENCE [LARGE SCALE GENOMIC DNA]</scope>
    <source>
        <strain evidence="3">race PST-78</strain>
    </source>
</reference>
<name>A0A0L0UWS5_9BASI</name>
<proteinExistence type="predicted"/>
<dbReference type="Proteomes" id="UP000054564">
    <property type="component" value="Unassembled WGS sequence"/>
</dbReference>
<feature type="chain" id="PRO_5005549317" evidence="1">
    <location>
        <begin position="21"/>
        <end position="277"/>
    </location>
</feature>
<evidence type="ECO:0000313" key="3">
    <source>
        <dbReference type="Proteomes" id="UP000054564"/>
    </source>
</evidence>
<keyword evidence="3" id="KW-1185">Reference proteome</keyword>
<comment type="caution">
    <text evidence="2">The sequence shown here is derived from an EMBL/GenBank/DDBJ whole genome shotgun (WGS) entry which is preliminary data.</text>
</comment>
<sequence length="277" mass="31718">MHLNRDSVFILFQFLKIVQAAPPIENLPKKIVILPRIPEEPIACKEGSALHQIVNSVLDEVAGKILFPKTVPESPNSQASTSTGSSKNIFHRLSCKAMLDQDVFSPNKKIVDKPPTHEELVVNQIPRKYSKLINNGVYLISGTFTRVSLFIVNNYESKNAGMELIHADLPFPPDIITKIDIIFRKIREIRQTYRENMISALKKNSGRTTRSTTENQPNAIFEFSPRSIEFHTTIRDFISHSFSEKIHYLIDNQQRDHLNDLSRQIAKYTSRPRALRQ</sequence>
<organism evidence="2 3">
    <name type="scientific">Puccinia striiformis f. sp. tritici PST-78</name>
    <dbReference type="NCBI Taxonomy" id="1165861"/>
    <lineage>
        <taxon>Eukaryota</taxon>
        <taxon>Fungi</taxon>
        <taxon>Dikarya</taxon>
        <taxon>Basidiomycota</taxon>
        <taxon>Pucciniomycotina</taxon>
        <taxon>Pucciniomycetes</taxon>
        <taxon>Pucciniales</taxon>
        <taxon>Pucciniaceae</taxon>
        <taxon>Puccinia</taxon>
    </lineage>
</organism>
<keyword evidence="1" id="KW-0732">Signal</keyword>